<dbReference type="GO" id="GO:0016020">
    <property type="term" value="C:membrane"/>
    <property type="evidence" value="ECO:0007669"/>
    <property type="project" value="UniProtKB-SubCell"/>
</dbReference>
<dbReference type="Pfam" id="PF00560">
    <property type="entry name" value="LRR_1"/>
    <property type="match status" value="1"/>
</dbReference>
<feature type="transmembrane region" description="Helical" evidence="10">
    <location>
        <begin position="351"/>
        <end position="373"/>
    </location>
</feature>
<dbReference type="Proteomes" id="UP001153069">
    <property type="component" value="Unassembled WGS sequence"/>
</dbReference>
<dbReference type="InterPro" id="IPR001611">
    <property type="entry name" value="Leu-rich_rpt"/>
</dbReference>
<evidence type="ECO:0000256" key="6">
    <source>
        <dbReference type="ARBA" id="ARBA00022989"/>
    </source>
</evidence>
<dbReference type="InterPro" id="IPR046956">
    <property type="entry name" value="RLP23-like"/>
</dbReference>
<keyword evidence="11" id="KW-0418">Kinase</keyword>
<evidence type="ECO:0000256" key="3">
    <source>
        <dbReference type="ARBA" id="ARBA00022692"/>
    </source>
</evidence>
<feature type="region of interest" description="Disordered" evidence="9">
    <location>
        <begin position="295"/>
        <end position="318"/>
    </location>
</feature>
<accession>A0A9N8HM55</accession>
<evidence type="ECO:0000256" key="7">
    <source>
        <dbReference type="ARBA" id="ARBA00023136"/>
    </source>
</evidence>
<dbReference type="AlphaFoldDB" id="A0A9N8HM55"/>
<proteinExistence type="predicted"/>
<gene>
    <name evidence="11" type="ORF">SEMRO_720_G192620.1</name>
</gene>
<keyword evidence="2" id="KW-0433">Leucine-rich repeat</keyword>
<dbReference type="InterPro" id="IPR032675">
    <property type="entry name" value="LRR_dom_sf"/>
</dbReference>
<protein>
    <submittedName>
        <fullName evidence="11">Receptor-like protein kinase</fullName>
    </submittedName>
</protein>
<dbReference type="Gene3D" id="3.80.10.10">
    <property type="entry name" value="Ribonuclease Inhibitor"/>
    <property type="match status" value="2"/>
</dbReference>
<keyword evidence="3 10" id="KW-0812">Transmembrane</keyword>
<dbReference type="SUPFAM" id="SSF52058">
    <property type="entry name" value="L domain-like"/>
    <property type="match status" value="1"/>
</dbReference>
<feature type="compositionally biased region" description="Basic and acidic residues" evidence="9">
    <location>
        <begin position="296"/>
        <end position="318"/>
    </location>
</feature>
<evidence type="ECO:0000256" key="5">
    <source>
        <dbReference type="ARBA" id="ARBA00022737"/>
    </source>
</evidence>
<sequence>MDELNRNEATRRMQQVPSRNQTTQVHSITVGSESSASSEEEPRPQAVATQPEFLSSSSSSSSDDTDASESLPLQSGGGTMALLEVQDIDGASRDGDSSAESDSGWSDTSGNSDDPFCLKDQGWGIGEEGRHYIQDTEYMNEKVDSDIKTDIIEKIIQTRRRSLTDLHGMDETRVEEKVKETGVGKAITENDLCDFEELPPQDAPLPPPPPPPRSPIQPSPKSVLSFKDFSPKQPKRRYESDDECSVEDSSEEDGDKPVEVLHVGGSMRPLNRPPPPPLIVETKSEEPSLFGAANIRDPDFSFRDEGDGNHSDVGKDMPDLEDALRSNLVTTKATDNTANGQPPRTSMKLGLAFPFCVCLILGIALGLLVGFHMQPATSPGFEHTVSPTSSSDANRPMPTLQPTTMPTGVPYTPVLDVLSAVSSDNGAAIRQFGSPQQQAYLWLLQQINPGEDLKQRNGESRASSRTAPVDIAKINVNLRRIIQRYALATFFFSTGGPSSWRETGQWMNASLDECLWAGDLNIEVGETNTSTSDYHSTIPASFTSLVCDIEDSDGYVWLSSLHFHDNYLSGELPPELGLLSDLRILVIKQGPIASSTDYRQHSNATRKLGSALPSEIGLLTQLESLILNGHDFGLILPSEMHRLRSLHILDLKDNQLMGQSPTFIESMDQLRRLDLGRNLLEGSMPLEWGHLSRLEWLHLEQNRFVGELPTSLGLLSNLTSFHVHGNHLNGSIPDEFEQWAAMQSFQIHGNDFSGSVPEGLCNALERHRQISPWMVTSTADCPLEISCSCCQVCCTDGEGCNVNNDLMNASVYDDIGSFLFRESMGDPNP</sequence>
<evidence type="ECO:0000256" key="9">
    <source>
        <dbReference type="SAM" id="MobiDB-lite"/>
    </source>
</evidence>
<evidence type="ECO:0000256" key="2">
    <source>
        <dbReference type="ARBA" id="ARBA00022614"/>
    </source>
</evidence>
<feature type="compositionally biased region" description="Basic and acidic residues" evidence="9">
    <location>
        <begin position="1"/>
        <end position="11"/>
    </location>
</feature>
<keyword evidence="4" id="KW-0732">Signal</keyword>
<keyword evidence="11" id="KW-0808">Transferase</keyword>
<keyword evidence="5" id="KW-0677">Repeat</keyword>
<dbReference type="FunFam" id="3.80.10.10:FF:000041">
    <property type="entry name" value="LRR receptor-like serine/threonine-protein kinase ERECTA"/>
    <property type="match status" value="1"/>
</dbReference>
<evidence type="ECO:0000256" key="1">
    <source>
        <dbReference type="ARBA" id="ARBA00004370"/>
    </source>
</evidence>
<keyword evidence="8" id="KW-0325">Glycoprotein</keyword>
<dbReference type="GO" id="GO:0016301">
    <property type="term" value="F:kinase activity"/>
    <property type="evidence" value="ECO:0007669"/>
    <property type="project" value="UniProtKB-KW"/>
</dbReference>
<feature type="region of interest" description="Disordered" evidence="9">
    <location>
        <begin position="174"/>
        <end position="258"/>
    </location>
</feature>
<dbReference type="OrthoDB" id="203703at2759"/>
<dbReference type="Pfam" id="PF13855">
    <property type="entry name" value="LRR_8"/>
    <property type="match status" value="1"/>
</dbReference>
<keyword evidence="7 10" id="KW-0472">Membrane</keyword>
<evidence type="ECO:0000256" key="10">
    <source>
        <dbReference type="SAM" id="Phobius"/>
    </source>
</evidence>
<feature type="compositionally biased region" description="Acidic residues" evidence="9">
    <location>
        <begin position="240"/>
        <end position="254"/>
    </location>
</feature>
<keyword evidence="12" id="KW-1185">Reference proteome</keyword>
<dbReference type="EMBL" id="CAICTM010000719">
    <property type="protein sequence ID" value="CAB9515518.1"/>
    <property type="molecule type" value="Genomic_DNA"/>
</dbReference>
<comment type="caution">
    <text evidence="11">The sequence shown here is derived from an EMBL/GenBank/DDBJ whole genome shotgun (WGS) entry which is preliminary data.</text>
</comment>
<keyword evidence="6 10" id="KW-1133">Transmembrane helix</keyword>
<keyword evidence="11" id="KW-0675">Receptor</keyword>
<dbReference type="PANTHER" id="PTHR48063">
    <property type="entry name" value="LRR RECEPTOR-LIKE KINASE"/>
    <property type="match status" value="1"/>
</dbReference>
<feature type="compositionally biased region" description="Polar residues" evidence="9">
    <location>
        <begin position="12"/>
        <end position="31"/>
    </location>
</feature>
<evidence type="ECO:0000313" key="12">
    <source>
        <dbReference type="Proteomes" id="UP001153069"/>
    </source>
</evidence>
<evidence type="ECO:0000313" key="11">
    <source>
        <dbReference type="EMBL" id="CAB9515518.1"/>
    </source>
</evidence>
<reference evidence="11" key="1">
    <citation type="submission" date="2020-06" db="EMBL/GenBank/DDBJ databases">
        <authorList>
            <consortium name="Plant Systems Biology data submission"/>
        </authorList>
    </citation>
    <scope>NUCLEOTIDE SEQUENCE</scope>
    <source>
        <strain evidence="11">D6</strain>
    </source>
</reference>
<comment type="subcellular location">
    <subcellularLocation>
        <location evidence="1">Membrane</location>
    </subcellularLocation>
</comment>
<feature type="compositionally biased region" description="Polar residues" evidence="9">
    <location>
        <begin position="98"/>
        <end position="112"/>
    </location>
</feature>
<organism evidence="11 12">
    <name type="scientific">Seminavis robusta</name>
    <dbReference type="NCBI Taxonomy" id="568900"/>
    <lineage>
        <taxon>Eukaryota</taxon>
        <taxon>Sar</taxon>
        <taxon>Stramenopiles</taxon>
        <taxon>Ochrophyta</taxon>
        <taxon>Bacillariophyta</taxon>
        <taxon>Bacillariophyceae</taxon>
        <taxon>Bacillariophycidae</taxon>
        <taxon>Naviculales</taxon>
        <taxon>Naviculaceae</taxon>
        <taxon>Seminavis</taxon>
    </lineage>
</organism>
<feature type="region of interest" description="Disordered" evidence="9">
    <location>
        <begin position="1"/>
        <end position="123"/>
    </location>
</feature>
<name>A0A9N8HM55_9STRA</name>
<evidence type="ECO:0000256" key="8">
    <source>
        <dbReference type="ARBA" id="ARBA00023180"/>
    </source>
</evidence>
<evidence type="ECO:0000256" key="4">
    <source>
        <dbReference type="ARBA" id="ARBA00022729"/>
    </source>
</evidence>
<feature type="compositionally biased region" description="Pro residues" evidence="9">
    <location>
        <begin position="201"/>
        <end position="218"/>
    </location>
</feature>